<protein>
    <submittedName>
        <fullName evidence="1">Uncharacterized protein</fullName>
    </submittedName>
</protein>
<comment type="caution">
    <text evidence="1">The sequence shown here is derived from an EMBL/GenBank/DDBJ whole genome shotgun (WGS) entry which is preliminary data.</text>
</comment>
<proteinExistence type="predicted"/>
<dbReference type="AlphaFoldDB" id="A0A392SHE4"/>
<name>A0A392SHE4_9FABA</name>
<dbReference type="EMBL" id="LXQA010378482">
    <property type="protein sequence ID" value="MCI47882.1"/>
    <property type="molecule type" value="Genomic_DNA"/>
</dbReference>
<sequence length="73" mass="7744">MVEPQNLVRFVLGRTNGVVITVVHLSAICGSYVTWYEVPVCLSLFRQVEDSSNDGVAVAVKGAGPGSGLFVFS</sequence>
<keyword evidence="2" id="KW-1185">Reference proteome</keyword>
<feature type="non-terminal residue" evidence="1">
    <location>
        <position position="73"/>
    </location>
</feature>
<reference evidence="1 2" key="1">
    <citation type="journal article" date="2018" name="Front. Plant Sci.">
        <title>Red Clover (Trifolium pratense) and Zigzag Clover (T. medium) - A Picture of Genomic Similarities and Differences.</title>
        <authorList>
            <person name="Dluhosova J."/>
            <person name="Istvanek J."/>
            <person name="Nedelnik J."/>
            <person name="Repkova J."/>
        </authorList>
    </citation>
    <scope>NUCLEOTIDE SEQUENCE [LARGE SCALE GENOMIC DNA]</scope>
    <source>
        <strain evidence="2">cv. 10/8</strain>
        <tissue evidence="1">Leaf</tissue>
    </source>
</reference>
<dbReference type="Proteomes" id="UP000265520">
    <property type="component" value="Unassembled WGS sequence"/>
</dbReference>
<organism evidence="1 2">
    <name type="scientific">Trifolium medium</name>
    <dbReference type="NCBI Taxonomy" id="97028"/>
    <lineage>
        <taxon>Eukaryota</taxon>
        <taxon>Viridiplantae</taxon>
        <taxon>Streptophyta</taxon>
        <taxon>Embryophyta</taxon>
        <taxon>Tracheophyta</taxon>
        <taxon>Spermatophyta</taxon>
        <taxon>Magnoliopsida</taxon>
        <taxon>eudicotyledons</taxon>
        <taxon>Gunneridae</taxon>
        <taxon>Pentapetalae</taxon>
        <taxon>rosids</taxon>
        <taxon>fabids</taxon>
        <taxon>Fabales</taxon>
        <taxon>Fabaceae</taxon>
        <taxon>Papilionoideae</taxon>
        <taxon>50 kb inversion clade</taxon>
        <taxon>NPAAA clade</taxon>
        <taxon>Hologalegina</taxon>
        <taxon>IRL clade</taxon>
        <taxon>Trifolieae</taxon>
        <taxon>Trifolium</taxon>
    </lineage>
</organism>
<accession>A0A392SHE4</accession>
<evidence type="ECO:0000313" key="1">
    <source>
        <dbReference type="EMBL" id="MCI47882.1"/>
    </source>
</evidence>
<evidence type="ECO:0000313" key="2">
    <source>
        <dbReference type="Proteomes" id="UP000265520"/>
    </source>
</evidence>